<evidence type="ECO:0000313" key="3">
    <source>
        <dbReference type="Proteomes" id="UP000794436"/>
    </source>
</evidence>
<dbReference type="OrthoDB" id="10288431at2759"/>
<dbReference type="SMART" id="SM00871">
    <property type="entry name" value="AraC_E_bind"/>
    <property type="match status" value="1"/>
</dbReference>
<dbReference type="EMBL" id="SPLM01000077">
    <property type="protein sequence ID" value="TMW61201.1"/>
    <property type="molecule type" value="Genomic_DNA"/>
</dbReference>
<dbReference type="Gene3D" id="3.20.80.10">
    <property type="entry name" value="Regulatory factor, effector binding domain"/>
    <property type="match status" value="1"/>
</dbReference>
<dbReference type="SUPFAM" id="SSF55136">
    <property type="entry name" value="Probable bacterial effector-binding domain"/>
    <property type="match status" value="1"/>
</dbReference>
<comment type="caution">
    <text evidence="2">The sequence shown here is derived from an EMBL/GenBank/DDBJ whole genome shotgun (WGS) entry which is preliminary data.</text>
</comment>
<name>A0A8K1FG30_PYTOL</name>
<dbReference type="InterPro" id="IPR011256">
    <property type="entry name" value="Reg_factor_effector_dom_sf"/>
</dbReference>
<sequence>MLTSVVTKSTDGIRVLSLRREIDAFPEQGALWSTLNAVAKRLDVVASGPPFAVHHNLGAVVGKEGKIDVEVCIPVSGPADIAVDASMDGVQVYQLPGQSRVASITLEGSCMGLPQAYTALFEWIKEHKEEIIGPTREIYSTMYTADPMSDEYRCEIQAPLAS</sequence>
<evidence type="ECO:0000313" key="2">
    <source>
        <dbReference type="EMBL" id="TMW61201.1"/>
    </source>
</evidence>
<reference evidence="2" key="1">
    <citation type="submission" date="2019-03" db="EMBL/GenBank/DDBJ databases">
        <title>Long read genome sequence of the mycoparasitic Pythium oligandrum ATCC 38472 isolated from sugarbeet rhizosphere.</title>
        <authorList>
            <person name="Gaulin E."/>
        </authorList>
    </citation>
    <scope>NUCLEOTIDE SEQUENCE</scope>
    <source>
        <strain evidence="2">ATCC 38472_TT</strain>
    </source>
</reference>
<dbReference type="Pfam" id="PF06445">
    <property type="entry name" value="GyrI-like"/>
    <property type="match status" value="1"/>
</dbReference>
<dbReference type="InterPro" id="IPR010499">
    <property type="entry name" value="AraC_E-bd"/>
</dbReference>
<protein>
    <recommendedName>
        <fullName evidence="1">AraC effector-binding domain-containing protein</fullName>
    </recommendedName>
</protein>
<organism evidence="2 3">
    <name type="scientific">Pythium oligandrum</name>
    <name type="common">Mycoparasitic fungus</name>
    <dbReference type="NCBI Taxonomy" id="41045"/>
    <lineage>
        <taxon>Eukaryota</taxon>
        <taxon>Sar</taxon>
        <taxon>Stramenopiles</taxon>
        <taxon>Oomycota</taxon>
        <taxon>Peronosporomycetes</taxon>
        <taxon>Pythiales</taxon>
        <taxon>Pythiaceae</taxon>
        <taxon>Pythium</taxon>
    </lineage>
</organism>
<dbReference type="Proteomes" id="UP000794436">
    <property type="component" value="Unassembled WGS sequence"/>
</dbReference>
<dbReference type="InterPro" id="IPR029442">
    <property type="entry name" value="GyrI-like"/>
</dbReference>
<gene>
    <name evidence="2" type="ORF">Poli38472_013664</name>
</gene>
<accession>A0A8K1FG30</accession>
<feature type="domain" description="AraC effector-binding" evidence="1">
    <location>
        <begin position="3"/>
        <end position="161"/>
    </location>
</feature>
<keyword evidence="3" id="KW-1185">Reference proteome</keyword>
<dbReference type="AlphaFoldDB" id="A0A8K1FG30"/>
<proteinExistence type="predicted"/>
<evidence type="ECO:0000259" key="1">
    <source>
        <dbReference type="SMART" id="SM00871"/>
    </source>
</evidence>